<feature type="domain" description="N-acetylmuramoyl-L-alanine amidase" evidence="14">
    <location>
        <begin position="9"/>
        <end position="139"/>
    </location>
</feature>
<dbReference type="GO" id="GO:0009253">
    <property type="term" value="P:peptidoglycan catabolic process"/>
    <property type="evidence" value="ECO:0007669"/>
    <property type="project" value="InterPro"/>
</dbReference>
<dbReference type="EMBL" id="KR029595">
    <property type="protein sequence ID" value="AKH47537.1"/>
    <property type="molecule type" value="Genomic_DNA"/>
</dbReference>
<dbReference type="GO" id="GO:0008745">
    <property type="term" value="F:N-acetylmuramoyl-L-alanine amidase activity"/>
    <property type="evidence" value="ECO:0007669"/>
    <property type="project" value="UniProtKB-EC"/>
</dbReference>
<dbReference type="EC" id="3.5.1.28" evidence="4"/>
<dbReference type="SUPFAM" id="SSF55846">
    <property type="entry name" value="N-acetylmuramoyl-L-alanine amidase-like"/>
    <property type="match status" value="1"/>
</dbReference>
<dbReference type="CDD" id="cd06583">
    <property type="entry name" value="PGRP"/>
    <property type="match status" value="1"/>
</dbReference>
<evidence type="ECO:0000259" key="14">
    <source>
        <dbReference type="SMART" id="SM00644"/>
    </source>
</evidence>
<evidence type="ECO:0000256" key="11">
    <source>
        <dbReference type="ARBA" id="ARBA00023316"/>
    </source>
</evidence>
<evidence type="ECO:0000256" key="7">
    <source>
        <dbReference type="ARBA" id="ARBA00022638"/>
    </source>
</evidence>
<keyword evidence="7" id="KW-0081">Bacteriolytic enzyme</keyword>
<evidence type="ECO:0000256" key="3">
    <source>
        <dbReference type="ARBA" id="ARBA00004496"/>
    </source>
</evidence>
<dbReference type="SMART" id="SM00644">
    <property type="entry name" value="Ami_2"/>
    <property type="match status" value="1"/>
</dbReference>
<keyword evidence="9" id="KW-0378">Hydrolase</keyword>
<keyword evidence="6" id="KW-0929">Antimicrobial</keyword>
<dbReference type="GO" id="GO:0001897">
    <property type="term" value="P:symbiont-mediated cytolysis of host cell"/>
    <property type="evidence" value="ECO:0007669"/>
    <property type="project" value="UniProtKB-ARBA"/>
</dbReference>
<evidence type="ECO:0000256" key="5">
    <source>
        <dbReference type="ARBA" id="ARBA00022490"/>
    </source>
</evidence>
<keyword evidence="8" id="KW-0479">Metal-binding</keyword>
<dbReference type="PANTHER" id="PTHR30417">
    <property type="entry name" value="N-ACETYLMURAMOYL-L-ALANINE AMIDASE AMID"/>
    <property type="match status" value="1"/>
</dbReference>
<dbReference type="Pfam" id="PF01510">
    <property type="entry name" value="Amidase_2"/>
    <property type="match status" value="1"/>
</dbReference>
<dbReference type="PANTHER" id="PTHR30417:SF4">
    <property type="entry name" value="1,6-ANHYDRO-N-ACETYLMURAMYL-L-ALANINE AMIDASE AMPD"/>
    <property type="match status" value="1"/>
</dbReference>
<reference evidence="15" key="1">
    <citation type="journal article" date="2015" name="Front. Microbiol.">
        <title>Combining genomic sequencing methods to explore viral diversity and reveal potential virus-host interactions.</title>
        <authorList>
            <person name="Chow C.E."/>
            <person name="Winget D.M."/>
            <person name="White R.A.III."/>
            <person name="Hallam S.J."/>
            <person name="Suttle C.A."/>
        </authorList>
    </citation>
    <scope>NUCLEOTIDE SEQUENCE</scope>
    <source>
        <strain evidence="15">H4084948</strain>
    </source>
</reference>
<reference evidence="15" key="2">
    <citation type="submission" date="2015-03" db="EMBL/GenBank/DDBJ databases">
        <authorList>
            <person name="Chow C.-E.T."/>
            <person name="Winget D.M."/>
            <person name="White R.A.III."/>
            <person name="Hallam S.J."/>
            <person name="Suttle C.A."/>
        </authorList>
    </citation>
    <scope>NUCLEOTIDE SEQUENCE</scope>
    <source>
        <strain evidence="15">H4084948</strain>
    </source>
</reference>
<keyword evidence="11" id="KW-0961">Cell wall biogenesis/degradation</keyword>
<evidence type="ECO:0000256" key="10">
    <source>
        <dbReference type="ARBA" id="ARBA00022833"/>
    </source>
</evidence>
<keyword evidence="5" id="KW-0963">Cytoplasm</keyword>
<evidence type="ECO:0000256" key="12">
    <source>
        <dbReference type="ARBA" id="ARBA00039257"/>
    </source>
</evidence>
<organism evidence="15">
    <name type="scientific">uncultured marine virus</name>
    <dbReference type="NCBI Taxonomy" id="186617"/>
    <lineage>
        <taxon>Viruses</taxon>
        <taxon>environmental samples</taxon>
    </lineage>
</organism>
<dbReference type="InterPro" id="IPR051206">
    <property type="entry name" value="NAMLAA_amidase_2"/>
</dbReference>
<dbReference type="InterPro" id="IPR002502">
    <property type="entry name" value="Amidase_domain"/>
</dbReference>
<dbReference type="InterPro" id="IPR036505">
    <property type="entry name" value="Amidase/PGRP_sf"/>
</dbReference>
<evidence type="ECO:0000256" key="9">
    <source>
        <dbReference type="ARBA" id="ARBA00022801"/>
    </source>
</evidence>
<name>A0A0F7L7Z9_9VIRU</name>
<comment type="subcellular location">
    <subcellularLocation>
        <location evidence="3">Cytoplasm</location>
    </subcellularLocation>
</comment>
<evidence type="ECO:0000256" key="13">
    <source>
        <dbReference type="ARBA" id="ARBA00042615"/>
    </source>
</evidence>
<dbReference type="GO" id="GO:0042742">
    <property type="term" value="P:defense response to bacterium"/>
    <property type="evidence" value="ECO:0007669"/>
    <property type="project" value="UniProtKB-KW"/>
</dbReference>
<dbReference type="GO" id="GO:0009254">
    <property type="term" value="P:peptidoglycan turnover"/>
    <property type="evidence" value="ECO:0007669"/>
    <property type="project" value="TreeGrafter"/>
</dbReference>
<proteinExistence type="predicted"/>
<keyword evidence="10" id="KW-0862">Zinc</keyword>
<dbReference type="GO" id="GO:0071555">
    <property type="term" value="P:cell wall organization"/>
    <property type="evidence" value="ECO:0007669"/>
    <property type="project" value="UniProtKB-KW"/>
</dbReference>
<dbReference type="Gene3D" id="3.40.80.10">
    <property type="entry name" value="Peptidoglycan recognition protein-like"/>
    <property type="match status" value="1"/>
</dbReference>
<protein>
    <recommendedName>
        <fullName evidence="12">1,6-anhydro-N-acetylmuramyl-L-alanine amidase AmpD</fullName>
        <ecNumber evidence="4">3.5.1.28</ecNumber>
    </recommendedName>
    <alternativeName>
        <fullName evidence="13">N-acetylmuramoyl-L-alanine amidase</fullName>
    </alternativeName>
</protein>
<evidence type="ECO:0000256" key="8">
    <source>
        <dbReference type="ARBA" id="ARBA00022723"/>
    </source>
</evidence>
<evidence type="ECO:0000256" key="6">
    <source>
        <dbReference type="ARBA" id="ARBA00022529"/>
    </source>
</evidence>
<dbReference type="GO" id="GO:0046872">
    <property type="term" value="F:metal ion binding"/>
    <property type="evidence" value="ECO:0007669"/>
    <property type="project" value="UniProtKB-KW"/>
</dbReference>
<evidence type="ECO:0000256" key="1">
    <source>
        <dbReference type="ARBA" id="ARBA00001561"/>
    </source>
</evidence>
<evidence type="ECO:0000256" key="4">
    <source>
        <dbReference type="ARBA" id="ARBA00011901"/>
    </source>
</evidence>
<comment type="catalytic activity">
    <reaction evidence="1">
        <text>Hydrolyzes the link between N-acetylmuramoyl residues and L-amino acid residues in certain cell-wall glycopeptides.</text>
        <dbReference type="EC" id="3.5.1.28"/>
    </reaction>
</comment>
<accession>A0A0F7L7Z9</accession>
<sequence>MIYKENYIQGNYSKGKIIKPLGVVLHHIYLDRNTIIDLFTNGNVSAHVVIWKDGSRTVFGKDNKRLWHAGKSEFKDKSGCNNFMLGVEFEGNTNIEPLTFNQLSSFQEWFIPRMLKHDIKQDWITTHMRVAPSRKIDISEKEFSKIRNILNNIYEVA</sequence>
<evidence type="ECO:0000256" key="2">
    <source>
        <dbReference type="ARBA" id="ARBA00001947"/>
    </source>
</evidence>
<comment type="cofactor">
    <cofactor evidence="2">
        <name>Zn(2+)</name>
        <dbReference type="ChEBI" id="CHEBI:29105"/>
    </cofactor>
</comment>
<evidence type="ECO:0000313" key="15">
    <source>
        <dbReference type="EMBL" id="AKH47537.1"/>
    </source>
</evidence>